<keyword evidence="3" id="KW-1185">Reference proteome</keyword>
<evidence type="ECO:0000313" key="3">
    <source>
        <dbReference type="Proteomes" id="UP000035682"/>
    </source>
</evidence>
<evidence type="ECO:0000313" key="2">
    <source>
        <dbReference type="EMBL" id="CEF60520.1"/>
    </source>
</evidence>
<dbReference type="CTD" id="36385333"/>
<reference evidence="4" key="3">
    <citation type="submission" date="2020-12" db="UniProtKB">
        <authorList>
            <consortium name="WormBaseParasite"/>
        </authorList>
    </citation>
    <scope>IDENTIFICATION</scope>
</reference>
<dbReference type="Pfam" id="PF17619">
    <property type="entry name" value="SCVP"/>
    <property type="match status" value="1"/>
</dbReference>
<feature type="chain" id="PRO_5015030025" evidence="1">
    <location>
        <begin position="19"/>
        <end position="147"/>
    </location>
</feature>
<evidence type="ECO:0000313" key="4">
    <source>
        <dbReference type="WBParaSite" id="SRAE_X000225800.1"/>
    </source>
</evidence>
<dbReference type="EMBL" id="LN609399">
    <property type="protein sequence ID" value="CEF60520.1"/>
    <property type="molecule type" value="Genomic_DNA"/>
</dbReference>
<dbReference type="GeneID" id="36385333"/>
<name>A0A090KSN8_STRRB</name>
<evidence type="ECO:0000256" key="1">
    <source>
        <dbReference type="SAM" id="SignalP"/>
    </source>
</evidence>
<dbReference type="Proteomes" id="UP000035682">
    <property type="component" value="Unplaced"/>
</dbReference>
<protein>
    <submittedName>
        <fullName evidence="2 4">Uncharacterized protein</fullName>
    </submittedName>
</protein>
<keyword evidence="1" id="KW-0732">Signal</keyword>
<dbReference type="AlphaFoldDB" id="A0A090KSN8"/>
<dbReference type="RefSeq" id="XP_024499729.1">
    <property type="nucleotide sequence ID" value="XM_024645447.1"/>
</dbReference>
<reference evidence="2" key="1">
    <citation type="submission" date="2014-09" db="EMBL/GenBank/DDBJ databases">
        <authorList>
            <person name="Aslett A.Martin."/>
        </authorList>
    </citation>
    <scope>NUCLEOTIDE SEQUENCE</scope>
    <source>
        <strain evidence="2">ED321 Heterogonic</strain>
    </source>
</reference>
<reference evidence="3" key="2">
    <citation type="submission" date="2014-09" db="EMBL/GenBank/DDBJ databases">
        <authorList>
            <person name="Martin A.A."/>
        </authorList>
    </citation>
    <scope>NUCLEOTIDE SEQUENCE</scope>
    <source>
        <strain evidence="3">ED321</strain>
    </source>
</reference>
<proteinExistence type="predicted"/>
<sequence>MQFFNFIIFSVFITTIYACAPTQTVVSPATTTVKTARKRRSIDENNNIVIKTIFNTNNQVKTNELEGLLLNNLYTSIPAISSNIDKSTRYTSLENNNLENILTISDSLIYCSKMIRSIKNILEKNIFIKDVIIKCGNKENVSLFGDM</sequence>
<dbReference type="WormBase" id="SRAE_X000225800">
    <property type="protein sequence ID" value="SRP04974"/>
    <property type="gene ID" value="WBGene00267839"/>
</dbReference>
<dbReference type="InterPro" id="IPR035126">
    <property type="entry name" value="SCVP"/>
</dbReference>
<accession>A0A090KSN8</accession>
<dbReference type="WBParaSite" id="SRAE_X000225800.1">
    <property type="protein sequence ID" value="SRAE_X000225800.1"/>
    <property type="gene ID" value="WBGene00267839"/>
</dbReference>
<organism evidence="2">
    <name type="scientific">Strongyloides ratti</name>
    <name type="common">Parasitic roundworm</name>
    <dbReference type="NCBI Taxonomy" id="34506"/>
    <lineage>
        <taxon>Eukaryota</taxon>
        <taxon>Metazoa</taxon>
        <taxon>Ecdysozoa</taxon>
        <taxon>Nematoda</taxon>
        <taxon>Chromadorea</taxon>
        <taxon>Rhabditida</taxon>
        <taxon>Tylenchina</taxon>
        <taxon>Panagrolaimomorpha</taxon>
        <taxon>Strongyloidoidea</taxon>
        <taxon>Strongyloididae</taxon>
        <taxon>Strongyloides</taxon>
    </lineage>
</organism>
<feature type="signal peptide" evidence="1">
    <location>
        <begin position="1"/>
        <end position="18"/>
    </location>
</feature>
<evidence type="ECO:0000313" key="5">
    <source>
        <dbReference type="WormBase" id="SRAE_X000225800"/>
    </source>
</evidence>
<gene>
    <name evidence="2 4 5" type="ORF">SRAE_X000225800</name>
</gene>